<evidence type="ECO:0000256" key="1">
    <source>
        <dbReference type="SAM" id="Phobius"/>
    </source>
</evidence>
<feature type="transmembrane region" description="Helical" evidence="1">
    <location>
        <begin position="6"/>
        <end position="24"/>
    </location>
</feature>
<dbReference type="EMBL" id="BSOO01000026">
    <property type="protein sequence ID" value="GLR48421.1"/>
    <property type="molecule type" value="Genomic_DNA"/>
</dbReference>
<keyword evidence="3" id="KW-1185">Reference proteome</keyword>
<keyword evidence="1" id="KW-1133">Transmembrane helix</keyword>
<name>A0ABQ5ZAB4_9SPHN</name>
<gene>
    <name evidence="2" type="ORF">GCM10007925_21370</name>
</gene>
<dbReference type="RefSeq" id="WP_084184260.1">
    <property type="nucleotide sequence ID" value="NZ_BSOO01000026.1"/>
</dbReference>
<comment type="caution">
    <text evidence="2">The sequence shown here is derived from an EMBL/GenBank/DDBJ whole genome shotgun (WGS) entry which is preliminary data.</text>
</comment>
<reference evidence="3" key="1">
    <citation type="journal article" date="2019" name="Int. J. Syst. Evol. Microbiol.">
        <title>The Global Catalogue of Microorganisms (GCM) 10K type strain sequencing project: providing services to taxonomists for standard genome sequencing and annotation.</title>
        <authorList>
            <consortium name="The Broad Institute Genomics Platform"/>
            <consortium name="The Broad Institute Genome Sequencing Center for Infectious Disease"/>
            <person name="Wu L."/>
            <person name="Ma J."/>
        </authorList>
    </citation>
    <scope>NUCLEOTIDE SEQUENCE [LARGE SCALE GENOMIC DNA]</scope>
    <source>
        <strain evidence="3">NBRC 102146</strain>
    </source>
</reference>
<dbReference type="Pfam" id="PF06667">
    <property type="entry name" value="PspB"/>
    <property type="match status" value="1"/>
</dbReference>
<organism evidence="2 3">
    <name type="scientific">Sphingomonas astaxanthinifaciens DSM 22298</name>
    <dbReference type="NCBI Taxonomy" id="1123267"/>
    <lineage>
        <taxon>Bacteria</taxon>
        <taxon>Pseudomonadati</taxon>
        <taxon>Pseudomonadota</taxon>
        <taxon>Alphaproteobacteria</taxon>
        <taxon>Sphingomonadales</taxon>
        <taxon>Sphingomonadaceae</taxon>
        <taxon>Sphingomonas</taxon>
    </lineage>
</organism>
<protein>
    <recommendedName>
        <fullName evidence="4">Phage shock protein B</fullName>
    </recommendedName>
</protein>
<dbReference type="InterPro" id="IPR009554">
    <property type="entry name" value="Phageshock_PspB"/>
</dbReference>
<keyword evidence="1" id="KW-0472">Membrane</keyword>
<proteinExistence type="predicted"/>
<evidence type="ECO:0000313" key="3">
    <source>
        <dbReference type="Proteomes" id="UP001156703"/>
    </source>
</evidence>
<sequence>MEPGEFLTVSMVMLVLFIGLPWLIMHYITRWKTAATLTGGDEKLLEDLYDLARRLDERMCSIERIMTAENPNWRQQCAPEQTNVLPGRDALDMDLDAELARLAERSRIREVR</sequence>
<dbReference type="NCBIfam" id="TIGR02976">
    <property type="entry name" value="phageshock_pspB"/>
    <property type="match status" value="1"/>
</dbReference>
<keyword evidence="1" id="KW-0812">Transmembrane</keyword>
<accession>A0ABQ5ZAB4</accession>
<evidence type="ECO:0000313" key="2">
    <source>
        <dbReference type="EMBL" id="GLR48421.1"/>
    </source>
</evidence>
<evidence type="ECO:0008006" key="4">
    <source>
        <dbReference type="Google" id="ProtNLM"/>
    </source>
</evidence>
<dbReference type="Proteomes" id="UP001156703">
    <property type="component" value="Unassembled WGS sequence"/>
</dbReference>